<sequence length="171" mass="19117">MQQVLEKLDMIRYLILDVDGTMTDGGVYLDSRGEEMKKFSIKDGAGILLARQAGIETVILTGRESMCVSRRAKELGIREVFQNIKDKKEFLVRFLEEKKITPEEAAYIGDDLNDLEAMKCVGTAVCPQDAAKQIKSFCPFVLSSKGGEGAVREFVEMILEKRGIQYEGLVL</sequence>
<evidence type="ECO:0000256" key="3">
    <source>
        <dbReference type="ARBA" id="ARBA00011881"/>
    </source>
</evidence>
<keyword evidence="8" id="KW-1185">Reference proteome</keyword>
<dbReference type="InterPro" id="IPR006549">
    <property type="entry name" value="HAD-SF_hydro_IIIA"/>
</dbReference>
<evidence type="ECO:0000313" key="8">
    <source>
        <dbReference type="Proteomes" id="UP001305815"/>
    </source>
</evidence>
<dbReference type="NCBIfam" id="TIGR01670">
    <property type="entry name" value="KdsC-phosphatas"/>
    <property type="match status" value="1"/>
</dbReference>
<evidence type="ECO:0000256" key="1">
    <source>
        <dbReference type="ARBA" id="ARBA00001946"/>
    </source>
</evidence>
<gene>
    <name evidence="7" type="ORF">Lac1_11890</name>
</gene>
<dbReference type="NCBIfam" id="TIGR01662">
    <property type="entry name" value="HAD-SF-IIIA"/>
    <property type="match status" value="1"/>
</dbReference>
<dbReference type="CDD" id="cd01630">
    <property type="entry name" value="HAD_KDO-like"/>
    <property type="match status" value="1"/>
</dbReference>
<dbReference type="SFLD" id="SFLDG01136">
    <property type="entry name" value="C1.6:_Phosphoserine_Phosphatas"/>
    <property type="match status" value="1"/>
</dbReference>
<reference evidence="8" key="1">
    <citation type="journal article" date="2023" name="Int. J. Syst. Evol. Microbiol.">
        <title>Claveliimonas bilis gen. nov., sp. nov., deoxycholic acid-producing bacteria isolated from human faeces, and reclassification of Sellimonas monacensis Zenner et al. 2021 as Claveliimonas monacensis comb. nov.</title>
        <authorList>
            <person name="Hisatomi A."/>
            <person name="Kastawa N.W.E.P.G."/>
            <person name="Song I."/>
            <person name="Ohkuma M."/>
            <person name="Fukiya S."/>
            <person name="Sakamoto M."/>
        </authorList>
    </citation>
    <scope>NUCLEOTIDE SEQUENCE [LARGE SCALE GENOMIC DNA]</scope>
    <source>
        <strain evidence="8">12BBH14</strain>
    </source>
</reference>
<dbReference type="InterPro" id="IPR010023">
    <property type="entry name" value="KdsC_fam"/>
</dbReference>
<proteinExistence type="inferred from homology"/>
<dbReference type="PANTHER" id="PTHR21485">
    <property type="entry name" value="HAD SUPERFAMILY MEMBERS CMAS AND KDSC"/>
    <property type="match status" value="1"/>
</dbReference>
<dbReference type="PIRSF" id="PIRSF006118">
    <property type="entry name" value="KDO8-P_Ptase"/>
    <property type="match status" value="1"/>
</dbReference>
<keyword evidence="4" id="KW-0479">Metal-binding</keyword>
<evidence type="ECO:0000256" key="2">
    <source>
        <dbReference type="ARBA" id="ARBA00005893"/>
    </source>
</evidence>
<accession>A0ABM8I225</accession>
<evidence type="ECO:0000256" key="4">
    <source>
        <dbReference type="ARBA" id="ARBA00022723"/>
    </source>
</evidence>
<comment type="cofactor">
    <cofactor evidence="1">
        <name>Mg(2+)</name>
        <dbReference type="ChEBI" id="CHEBI:18420"/>
    </cofactor>
</comment>
<dbReference type="Pfam" id="PF00702">
    <property type="entry name" value="Hydrolase"/>
    <property type="match status" value="1"/>
</dbReference>
<dbReference type="Proteomes" id="UP001305815">
    <property type="component" value="Chromosome"/>
</dbReference>
<dbReference type="EMBL" id="AP027742">
    <property type="protein sequence ID" value="BDZ77006.1"/>
    <property type="molecule type" value="Genomic_DNA"/>
</dbReference>
<dbReference type="InterPro" id="IPR036412">
    <property type="entry name" value="HAD-like_sf"/>
</dbReference>
<comment type="similarity">
    <text evidence="2">Belongs to the KdsC family.</text>
</comment>
<organism evidence="7 8">
    <name type="scientific">Claveliimonas bilis</name>
    <dbReference type="NCBI Taxonomy" id="3028070"/>
    <lineage>
        <taxon>Bacteria</taxon>
        <taxon>Bacillati</taxon>
        <taxon>Bacillota</taxon>
        <taxon>Clostridia</taxon>
        <taxon>Lachnospirales</taxon>
        <taxon>Lachnospiraceae</taxon>
        <taxon>Claveliimonas</taxon>
    </lineage>
</organism>
<evidence type="ECO:0000256" key="6">
    <source>
        <dbReference type="ARBA" id="ARBA00022842"/>
    </source>
</evidence>
<dbReference type="Gene3D" id="3.40.50.1000">
    <property type="entry name" value="HAD superfamily/HAD-like"/>
    <property type="match status" value="1"/>
</dbReference>
<dbReference type="SFLD" id="SFLDG01138">
    <property type="entry name" value="C1.6.2:_Deoxy-d-mannose-octulo"/>
    <property type="match status" value="1"/>
</dbReference>
<keyword evidence="6" id="KW-0460">Magnesium</keyword>
<name>A0ABM8I225_9FIRM</name>
<protein>
    <recommendedName>
        <fullName evidence="9">3-deoxy-D-manno-octulosonate 8-phosphate phosphatase</fullName>
    </recommendedName>
</protein>
<evidence type="ECO:0008006" key="9">
    <source>
        <dbReference type="Google" id="ProtNLM"/>
    </source>
</evidence>
<dbReference type="InterPro" id="IPR050793">
    <property type="entry name" value="CMP-NeuNAc_synthase"/>
</dbReference>
<keyword evidence="5" id="KW-0378">Hydrolase</keyword>
<dbReference type="SFLD" id="SFLDS00003">
    <property type="entry name" value="Haloacid_Dehalogenase"/>
    <property type="match status" value="1"/>
</dbReference>
<dbReference type="InterPro" id="IPR023214">
    <property type="entry name" value="HAD_sf"/>
</dbReference>
<dbReference type="PANTHER" id="PTHR21485:SF3">
    <property type="entry name" value="N-ACYLNEURAMINATE CYTIDYLYLTRANSFERASE"/>
    <property type="match status" value="1"/>
</dbReference>
<dbReference type="RefSeq" id="WP_316266638.1">
    <property type="nucleotide sequence ID" value="NZ_AP027742.1"/>
</dbReference>
<comment type="subunit">
    <text evidence="3">Homotetramer.</text>
</comment>
<evidence type="ECO:0000256" key="5">
    <source>
        <dbReference type="ARBA" id="ARBA00022801"/>
    </source>
</evidence>
<dbReference type="SUPFAM" id="SSF56784">
    <property type="entry name" value="HAD-like"/>
    <property type="match status" value="1"/>
</dbReference>
<evidence type="ECO:0000313" key="7">
    <source>
        <dbReference type="EMBL" id="BDZ77006.1"/>
    </source>
</evidence>